<dbReference type="EMBL" id="PKQI01000001">
    <property type="protein sequence ID" value="NNV19526.1"/>
    <property type="molecule type" value="Genomic_DNA"/>
</dbReference>
<dbReference type="Proteomes" id="UP000526233">
    <property type="component" value="Unassembled WGS sequence"/>
</dbReference>
<feature type="region of interest" description="Disordered" evidence="1">
    <location>
        <begin position="206"/>
        <end position="227"/>
    </location>
</feature>
<feature type="region of interest" description="Disordered" evidence="1">
    <location>
        <begin position="151"/>
        <end position="188"/>
    </location>
</feature>
<feature type="region of interest" description="Disordered" evidence="1">
    <location>
        <begin position="242"/>
        <end position="288"/>
    </location>
</feature>
<feature type="region of interest" description="Disordered" evidence="1">
    <location>
        <begin position="116"/>
        <end position="136"/>
    </location>
</feature>
<reference evidence="2 3" key="1">
    <citation type="submission" date="2018-11" db="EMBL/GenBank/DDBJ databases">
        <title>Genome sequencing and analysis.</title>
        <authorList>
            <person name="Huang Y.-T."/>
        </authorList>
    </citation>
    <scope>NUCLEOTIDE SEQUENCE [LARGE SCALE GENOMIC DNA]</scope>
    <source>
        <strain evidence="2 3">SHIN</strain>
    </source>
</reference>
<protein>
    <submittedName>
        <fullName evidence="2">Uncharacterized protein</fullName>
    </submittedName>
</protein>
<gene>
    <name evidence="2" type="ORF">EHE22_03660</name>
</gene>
<feature type="compositionally biased region" description="Acidic residues" evidence="1">
    <location>
        <begin position="242"/>
        <end position="262"/>
    </location>
</feature>
<evidence type="ECO:0000313" key="2">
    <source>
        <dbReference type="EMBL" id="NNV19526.1"/>
    </source>
</evidence>
<name>A0A7Y3WVX3_9HYPH</name>
<proteinExistence type="predicted"/>
<organism evidence="2 3">
    <name type="scientific">Brucella pseudogrignonensis</name>
    <dbReference type="NCBI Taxonomy" id="419475"/>
    <lineage>
        <taxon>Bacteria</taxon>
        <taxon>Pseudomonadati</taxon>
        <taxon>Pseudomonadota</taxon>
        <taxon>Alphaproteobacteria</taxon>
        <taxon>Hyphomicrobiales</taxon>
        <taxon>Brucellaceae</taxon>
        <taxon>Brucella/Ochrobactrum group</taxon>
        <taxon>Brucella</taxon>
    </lineage>
</organism>
<comment type="caution">
    <text evidence="2">The sequence shown here is derived from an EMBL/GenBank/DDBJ whole genome shotgun (WGS) entry which is preliminary data.</text>
</comment>
<dbReference type="AlphaFoldDB" id="A0A7Y3WVX3"/>
<feature type="compositionally biased region" description="Basic and acidic residues" evidence="1">
    <location>
        <begin position="123"/>
        <end position="136"/>
    </location>
</feature>
<dbReference type="RefSeq" id="WP_171379660.1">
    <property type="nucleotide sequence ID" value="NZ_PKQI01000001.1"/>
</dbReference>
<feature type="compositionally biased region" description="Basic and acidic residues" evidence="1">
    <location>
        <begin position="162"/>
        <end position="172"/>
    </location>
</feature>
<sequence length="288" mass="32514">MSNPNEKRKTKAEAMTWFRCTASDWKDRKLEALTVAERWFLFQLHIEMIERAHPLNKGVVDFISRDQRVRPSTANSMIEKLIKHSFVFRIDGDLWSDAAEAEFAFREERTTSKIPSKRLAAQKRWEKDKQNQRNAMQEKEIDIEGAALGADAQTDNSPHQSITEEKSQHDGSPRLSAPPSMTGEEEDTLSEAEAIFILEADEIDLDNCPPSEVSMPDNLDGPQTGDMIEIGQGAAVEVEIAEDDEPEDDEWDEPLEGTDADYSEVLPFDSLGPDQSSPQIDIRHGQQN</sequence>
<evidence type="ECO:0000256" key="1">
    <source>
        <dbReference type="SAM" id="MobiDB-lite"/>
    </source>
</evidence>
<evidence type="ECO:0000313" key="3">
    <source>
        <dbReference type="Proteomes" id="UP000526233"/>
    </source>
</evidence>
<accession>A0A7Y3WVX3</accession>